<dbReference type="PANTHER" id="PTHR10681">
    <property type="entry name" value="THIOREDOXIN PEROXIDASE"/>
    <property type="match status" value="1"/>
</dbReference>
<comment type="function">
    <text evidence="9">Thiol-specific peroxidase that catalyzes the reduction of hydrogen peroxide and organic hydroperoxides to water and alcohols, respectively. Plays a role in cell protection against oxidative stress by detoxifying peroxides.</text>
</comment>
<dbReference type="Pfam" id="PF10417">
    <property type="entry name" value="1-cysPrx_C"/>
    <property type="match status" value="1"/>
</dbReference>
<keyword evidence="3" id="KW-0963">Cytoplasm</keyword>
<evidence type="ECO:0000256" key="5">
    <source>
        <dbReference type="ARBA" id="ARBA00023002"/>
    </source>
</evidence>
<dbReference type="GO" id="GO:0005829">
    <property type="term" value="C:cytosol"/>
    <property type="evidence" value="ECO:0007669"/>
    <property type="project" value="TreeGrafter"/>
</dbReference>
<name>W8F268_9BACT</name>
<feature type="domain" description="Thioredoxin" evidence="11">
    <location>
        <begin position="28"/>
        <end position="201"/>
    </location>
</feature>
<dbReference type="EMBL" id="CP007145">
    <property type="protein sequence ID" value="AHJ98117.1"/>
    <property type="molecule type" value="Genomic_DNA"/>
</dbReference>
<organism evidence="12 13">
    <name type="scientific">Hymenobacter swuensis DY53</name>
    <dbReference type="NCBI Taxonomy" id="1227739"/>
    <lineage>
        <taxon>Bacteria</taxon>
        <taxon>Pseudomonadati</taxon>
        <taxon>Bacteroidota</taxon>
        <taxon>Cytophagia</taxon>
        <taxon>Cytophagales</taxon>
        <taxon>Hymenobacteraceae</taxon>
        <taxon>Hymenobacter</taxon>
    </lineage>
</organism>
<keyword evidence="13" id="KW-1185">Reference proteome</keyword>
<dbReference type="AlphaFoldDB" id="W8F268"/>
<evidence type="ECO:0000256" key="4">
    <source>
        <dbReference type="ARBA" id="ARBA00022559"/>
    </source>
</evidence>
<dbReference type="InterPro" id="IPR019479">
    <property type="entry name" value="Peroxiredoxin_C"/>
</dbReference>
<dbReference type="InterPro" id="IPR013766">
    <property type="entry name" value="Thioredoxin_domain"/>
</dbReference>
<evidence type="ECO:0000259" key="11">
    <source>
        <dbReference type="PROSITE" id="PS51352"/>
    </source>
</evidence>
<dbReference type="GO" id="GO:0045454">
    <property type="term" value="P:cell redox homeostasis"/>
    <property type="evidence" value="ECO:0007669"/>
    <property type="project" value="TreeGrafter"/>
</dbReference>
<dbReference type="Proteomes" id="UP000019423">
    <property type="component" value="Chromosome"/>
</dbReference>
<evidence type="ECO:0000256" key="1">
    <source>
        <dbReference type="ARBA" id="ARBA00004496"/>
    </source>
</evidence>
<evidence type="ECO:0000256" key="8">
    <source>
        <dbReference type="ARBA" id="ARBA00032824"/>
    </source>
</evidence>
<dbReference type="PROSITE" id="PS51352">
    <property type="entry name" value="THIOREDOXIN_2"/>
    <property type="match status" value="1"/>
</dbReference>
<gene>
    <name evidence="12" type="ORF">Hsw_2522</name>
</gene>
<evidence type="ECO:0000313" key="13">
    <source>
        <dbReference type="Proteomes" id="UP000019423"/>
    </source>
</evidence>
<dbReference type="PANTHER" id="PTHR10681:SF128">
    <property type="entry name" value="THIOREDOXIN-DEPENDENT PEROXIDE REDUCTASE, MITOCHONDRIAL"/>
    <property type="match status" value="1"/>
</dbReference>
<dbReference type="GO" id="GO:0042744">
    <property type="term" value="P:hydrogen peroxide catabolic process"/>
    <property type="evidence" value="ECO:0007669"/>
    <property type="project" value="TreeGrafter"/>
</dbReference>
<evidence type="ECO:0000256" key="2">
    <source>
        <dbReference type="ARBA" id="ARBA00009796"/>
    </source>
</evidence>
<dbReference type="GO" id="GO:0008379">
    <property type="term" value="F:thioredoxin peroxidase activity"/>
    <property type="evidence" value="ECO:0007669"/>
    <property type="project" value="TreeGrafter"/>
</dbReference>
<evidence type="ECO:0000256" key="6">
    <source>
        <dbReference type="ARBA" id="ARBA00023157"/>
    </source>
</evidence>
<keyword evidence="4 12" id="KW-0575">Peroxidase</keyword>
<dbReference type="eggNOG" id="COG0450">
    <property type="taxonomic scope" value="Bacteria"/>
</dbReference>
<dbReference type="InterPro" id="IPR000866">
    <property type="entry name" value="AhpC/TSA"/>
</dbReference>
<protein>
    <recommendedName>
        <fullName evidence="8">Thioredoxin peroxidase</fullName>
    </recommendedName>
</protein>
<evidence type="ECO:0000313" key="12">
    <source>
        <dbReference type="EMBL" id="AHJ98117.1"/>
    </source>
</evidence>
<dbReference type="SUPFAM" id="SSF52833">
    <property type="entry name" value="Thioredoxin-like"/>
    <property type="match status" value="1"/>
</dbReference>
<dbReference type="CDD" id="cd03015">
    <property type="entry name" value="PRX_Typ2cys"/>
    <property type="match status" value="1"/>
</dbReference>
<keyword evidence="5 12" id="KW-0560">Oxidoreductase</keyword>
<dbReference type="STRING" id="1227739.Hsw_2522"/>
<sequence length="237" mass="26290">MLPAGVRSRVILFSLTTFFHHFPVLMAVLVGKRAPSFKATAVIDGEFEEDFSLDRYLGKKHVIFYFYPADFTFVCPTEIIAFQDRLADFEAKGVAIVGCSTDTHFSHFAWLQTPRDNGGIEGVKYPLVADATKTIASNYDVLGGHYDYNEAGEMTFVGSPLAYRGLFLIDKDGIVRHQVVNDGPLGRSIDEAMRMVDALQYFEVKGEVCPANWEEGKEAMAATREGVANYLGKQAAH</sequence>
<evidence type="ECO:0000256" key="3">
    <source>
        <dbReference type="ARBA" id="ARBA00022490"/>
    </source>
</evidence>
<dbReference type="GO" id="GO:0033554">
    <property type="term" value="P:cellular response to stress"/>
    <property type="evidence" value="ECO:0007669"/>
    <property type="project" value="TreeGrafter"/>
</dbReference>
<evidence type="ECO:0000256" key="7">
    <source>
        <dbReference type="ARBA" id="ARBA00023284"/>
    </source>
</evidence>
<evidence type="ECO:0000256" key="10">
    <source>
        <dbReference type="PIRSR" id="PIRSR000239-1"/>
    </source>
</evidence>
<dbReference type="KEGG" id="hsw:Hsw_2522"/>
<dbReference type="InterPro" id="IPR024706">
    <property type="entry name" value="Peroxiredoxin_AhpC-typ"/>
</dbReference>
<proteinExistence type="inferred from homology"/>
<dbReference type="Pfam" id="PF00578">
    <property type="entry name" value="AhpC-TSA"/>
    <property type="match status" value="1"/>
</dbReference>
<comment type="similarity">
    <text evidence="2">Belongs to the peroxiredoxin family. AhpC/Prx1 subfamily.</text>
</comment>
<dbReference type="Gene3D" id="3.40.30.10">
    <property type="entry name" value="Glutaredoxin"/>
    <property type="match status" value="1"/>
</dbReference>
<dbReference type="HOGENOM" id="CLU_042529_21_1_10"/>
<dbReference type="PIRSF" id="PIRSF000239">
    <property type="entry name" value="AHPC"/>
    <property type="match status" value="1"/>
</dbReference>
<dbReference type="PATRIC" id="fig|1227739.3.peg.2714"/>
<accession>W8F268</accession>
<dbReference type="InterPro" id="IPR036249">
    <property type="entry name" value="Thioredoxin-like_sf"/>
</dbReference>
<dbReference type="InterPro" id="IPR050217">
    <property type="entry name" value="Peroxiredoxin"/>
</dbReference>
<reference evidence="12 13" key="1">
    <citation type="submission" date="2014-01" db="EMBL/GenBank/DDBJ databases">
        <title>Complete genome sequence of ionizing-radiation resistance bacterium Hymenobacter swuensis DY53.</title>
        <authorList>
            <person name="Jung J.-H."/>
            <person name="Jeong S.-W."/>
            <person name="Joe M.-H."/>
            <person name="Cho y.-j."/>
            <person name="Kim M.-K."/>
            <person name="Lim S.-Y."/>
        </authorList>
    </citation>
    <scope>NUCLEOTIDE SEQUENCE [LARGE SCALE GENOMIC DNA]</scope>
    <source>
        <strain evidence="12 13">DY53</strain>
    </source>
</reference>
<keyword evidence="6" id="KW-1015">Disulfide bond</keyword>
<dbReference type="FunFam" id="3.40.30.10:FF:000002">
    <property type="entry name" value="Alkyl hydroperoxide reductase C"/>
    <property type="match status" value="1"/>
</dbReference>
<dbReference type="GO" id="GO:0006979">
    <property type="term" value="P:response to oxidative stress"/>
    <property type="evidence" value="ECO:0007669"/>
    <property type="project" value="TreeGrafter"/>
</dbReference>
<keyword evidence="7" id="KW-0676">Redox-active center</keyword>
<evidence type="ECO:0000256" key="9">
    <source>
        <dbReference type="ARBA" id="ARBA00037420"/>
    </source>
</evidence>
<comment type="subcellular location">
    <subcellularLocation>
        <location evidence="1">Cytoplasm</location>
    </subcellularLocation>
</comment>
<feature type="active site" description="Cysteine sulfenic acid (-SOH) intermediate; for peroxidase activity" evidence="10">
    <location>
        <position position="75"/>
    </location>
</feature>